<dbReference type="Proteomes" id="UP000660729">
    <property type="component" value="Unassembled WGS sequence"/>
</dbReference>
<feature type="region of interest" description="Disordered" evidence="1">
    <location>
        <begin position="210"/>
        <end position="267"/>
    </location>
</feature>
<sequence>MLDTMLFPPSPALSECDSLDGIDDLDAFLASKGKLSHFPTPPPQKKDTIIINTAELSDSSSEHSFDSNMEVYTYHYYAAMNYRQEATMGRLFSRTDDLKLSKLWESLDEVQLPLEILELTMSILLRLRHRDENGLLSPDHYRIDWYLIVTAALMLASDYLDDIPRKITWWRDWLCHEGADLLPLIEAKTMLLKSIDWALHSCASPHAMAAARRRLPGGRSSESSEGEPDSNSDMSANSHDHEGTSAHRRTDSAVGNLTSQFEEIKIE</sequence>
<organism evidence="2 3">
    <name type="scientific">Pseudocercospora fuligena</name>
    <dbReference type="NCBI Taxonomy" id="685502"/>
    <lineage>
        <taxon>Eukaryota</taxon>
        <taxon>Fungi</taxon>
        <taxon>Dikarya</taxon>
        <taxon>Ascomycota</taxon>
        <taxon>Pezizomycotina</taxon>
        <taxon>Dothideomycetes</taxon>
        <taxon>Dothideomycetidae</taxon>
        <taxon>Mycosphaerellales</taxon>
        <taxon>Mycosphaerellaceae</taxon>
        <taxon>Pseudocercospora</taxon>
    </lineage>
</organism>
<dbReference type="OrthoDB" id="3650525at2759"/>
<protein>
    <submittedName>
        <fullName evidence="2">Uncharacterized protein</fullName>
    </submittedName>
</protein>
<name>A0A8H6VI69_9PEZI</name>
<reference evidence="2" key="1">
    <citation type="submission" date="2020-04" db="EMBL/GenBank/DDBJ databases">
        <title>Draft genome resource of the tomato pathogen Pseudocercospora fuligena.</title>
        <authorList>
            <person name="Zaccaron A."/>
        </authorList>
    </citation>
    <scope>NUCLEOTIDE SEQUENCE</scope>
    <source>
        <strain evidence="2">PF001</strain>
    </source>
</reference>
<gene>
    <name evidence="2" type="ORF">HII31_11024</name>
</gene>
<feature type="compositionally biased region" description="Basic and acidic residues" evidence="1">
    <location>
        <begin position="238"/>
        <end position="251"/>
    </location>
</feature>
<evidence type="ECO:0000313" key="2">
    <source>
        <dbReference type="EMBL" id="KAF7187685.1"/>
    </source>
</evidence>
<evidence type="ECO:0000313" key="3">
    <source>
        <dbReference type="Proteomes" id="UP000660729"/>
    </source>
</evidence>
<accession>A0A8H6VI69</accession>
<evidence type="ECO:0000256" key="1">
    <source>
        <dbReference type="SAM" id="MobiDB-lite"/>
    </source>
</evidence>
<dbReference type="AlphaFoldDB" id="A0A8H6VI69"/>
<dbReference type="EMBL" id="JABCIY010000224">
    <property type="protein sequence ID" value="KAF7187685.1"/>
    <property type="molecule type" value="Genomic_DNA"/>
</dbReference>
<comment type="caution">
    <text evidence="2">The sequence shown here is derived from an EMBL/GenBank/DDBJ whole genome shotgun (WGS) entry which is preliminary data.</text>
</comment>
<keyword evidence="3" id="KW-1185">Reference proteome</keyword>
<proteinExistence type="predicted"/>